<keyword evidence="8 22" id="KW-0285">Flavoprotein</keyword>
<dbReference type="SUPFAM" id="SSF56645">
    <property type="entry name" value="Acyl-CoA dehydrogenase NM domain-like"/>
    <property type="match status" value="1"/>
</dbReference>
<reference evidence="26 27" key="1">
    <citation type="submission" date="2020-08" db="EMBL/GenBank/DDBJ databases">
        <title>Aphidius gifuensis genome sequencing and assembly.</title>
        <authorList>
            <person name="Du Z."/>
        </authorList>
    </citation>
    <scope>NUCLEOTIDE SEQUENCE [LARGE SCALE GENOMIC DNA]</scope>
    <source>
        <strain evidence="26">YNYX2018</strain>
        <tissue evidence="26">Adults</tissue>
    </source>
</reference>
<evidence type="ECO:0000256" key="17">
    <source>
        <dbReference type="ARBA" id="ARBA00048375"/>
    </source>
</evidence>
<feature type="binding site" evidence="21">
    <location>
        <begin position="161"/>
        <end position="170"/>
    </location>
    <ligand>
        <name>FAD</name>
        <dbReference type="ChEBI" id="CHEBI:57692"/>
    </ligand>
</feature>
<keyword evidence="27" id="KW-1185">Reference proteome</keyword>
<organism evidence="26 27">
    <name type="scientific">Aphidius gifuensis</name>
    <name type="common">Parasitoid wasp</name>
    <dbReference type="NCBI Taxonomy" id="684658"/>
    <lineage>
        <taxon>Eukaryota</taxon>
        <taxon>Metazoa</taxon>
        <taxon>Ecdysozoa</taxon>
        <taxon>Arthropoda</taxon>
        <taxon>Hexapoda</taxon>
        <taxon>Insecta</taxon>
        <taxon>Pterygota</taxon>
        <taxon>Neoptera</taxon>
        <taxon>Endopterygota</taxon>
        <taxon>Hymenoptera</taxon>
        <taxon>Apocrita</taxon>
        <taxon>Ichneumonoidea</taxon>
        <taxon>Braconidae</taxon>
        <taxon>Aphidiinae</taxon>
        <taxon>Aphidius</taxon>
    </lineage>
</organism>
<keyword evidence="9 21" id="KW-0274">FAD</keyword>
<dbReference type="GO" id="GO:0006552">
    <property type="term" value="P:L-leucine catabolic process"/>
    <property type="evidence" value="ECO:0007669"/>
    <property type="project" value="UniProtKB-UniPathway"/>
</dbReference>
<feature type="binding site" evidence="20">
    <location>
        <position position="170"/>
    </location>
    <ligand>
        <name>substrate</name>
    </ligand>
</feature>
<comment type="catalytic activity">
    <reaction evidence="16">
        <text>pentanoyl-CoA + oxidized [electron-transfer flavoprotein] + H(+) = (2E)-pentenoyl-CoA + reduced [electron-transfer flavoprotein]</text>
        <dbReference type="Rhea" id="RHEA:43456"/>
        <dbReference type="Rhea" id="RHEA-COMP:10685"/>
        <dbReference type="Rhea" id="RHEA-COMP:10686"/>
        <dbReference type="ChEBI" id="CHEBI:15378"/>
        <dbReference type="ChEBI" id="CHEBI:57389"/>
        <dbReference type="ChEBI" id="CHEBI:57692"/>
        <dbReference type="ChEBI" id="CHEBI:58307"/>
        <dbReference type="ChEBI" id="CHEBI:86160"/>
    </reaction>
</comment>
<keyword evidence="10" id="KW-0809">Transit peptide</keyword>
<feature type="domain" description="Acyl-CoA dehydrogenase/oxidase C-terminal" evidence="23">
    <location>
        <begin position="269"/>
        <end position="417"/>
    </location>
</feature>
<dbReference type="Proteomes" id="UP000639338">
    <property type="component" value="Unassembled WGS sequence"/>
</dbReference>
<feature type="binding site" evidence="21">
    <location>
        <position position="319"/>
    </location>
    <ligand>
        <name>FAD</name>
        <dbReference type="ChEBI" id="CHEBI:57692"/>
    </ligand>
</feature>
<dbReference type="InterPro" id="IPR046373">
    <property type="entry name" value="Acyl-CoA_Oxase/DH_mid-dom_sf"/>
</dbReference>
<protein>
    <recommendedName>
        <fullName evidence="7">Isovaleryl-CoA dehydrogenase, mitochondrial</fullName>
        <ecNumber evidence="6">1.3.8.1</ecNumber>
        <ecNumber evidence="5">1.3.8.4</ecNumber>
    </recommendedName>
    <alternativeName>
        <fullName evidence="13">Butyryl-CoA dehydrogenase</fullName>
    </alternativeName>
</protein>
<dbReference type="PANTHER" id="PTHR43884">
    <property type="entry name" value="ACYL-COA DEHYDROGENASE"/>
    <property type="match status" value="1"/>
</dbReference>
<dbReference type="Pfam" id="PF00441">
    <property type="entry name" value="Acyl-CoA_dh_1"/>
    <property type="match status" value="1"/>
</dbReference>
<feature type="binding site" evidence="21">
    <location>
        <position position="308"/>
    </location>
    <ligand>
        <name>FAD</name>
        <dbReference type="ChEBI" id="CHEBI:57692"/>
    </ligand>
</feature>
<keyword evidence="11 22" id="KW-0560">Oxidoreductase</keyword>
<feature type="domain" description="Acyl-CoA dehydrogenase/oxidase N-terminal" evidence="25">
    <location>
        <begin position="42"/>
        <end position="156"/>
    </location>
</feature>
<dbReference type="FunFam" id="1.20.140.10:FF:000003">
    <property type="entry name" value="isovaleryl-CoA dehydrogenase, mitochondrial"/>
    <property type="match status" value="1"/>
</dbReference>
<feature type="binding site" evidence="21">
    <location>
        <begin position="405"/>
        <end position="407"/>
    </location>
    <ligand>
        <name>FAD</name>
        <dbReference type="ChEBI" id="CHEBI:57692"/>
    </ligand>
</feature>
<feature type="binding site" evidence="21">
    <location>
        <begin position="194"/>
        <end position="196"/>
    </location>
    <ligand>
        <name>FAD</name>
        <dbReference type="ChEBI" id="CHEBI:57692"/>
    </ligand>
</feature>
<dbReference type="EMBL" id="JACMRX010000002">
    <property type="protein sequence ID" value="KAF7994415.1"/>
    <property type="molecule type" value="Genomic_DNA"/>
</dbReference>
<evidence type="ECO:0000256" key="13">
    <source>
        <dbReference type="ARBA" id="ARBA00031895"/>
    </source>
</evidence>
<dbReference type="InterPro" id="IPR034183">
    <property type="entry name" value="IVD"/>
</dbReference>
<dbReference type="FunFam" id="2.40.110.10:FF:000004">
    <property type="entry name" value="Isovaleryl-CoA dehydrogenase, mitochondrial"/>
    <property type="match status" value="1"/>
</dbReference>
<dbReference type="EC" id="1.3.8.1" evidence="6"/>
<comment type="caution">
    <text evidence="26">The sequence shown here is derived from an EMBL/GenBank/DDBJ whole genome shotgun (WGS) entry which is preliminary data.</text>
</comment>
<feature type="binding site" evidence="20">
    <location>
        <position position="273"/>
    </location>
    <ligand>
        <name>substrate</name>
    </ligand>
</feature>
<dbReference type="InterPro" id="IPR006091">
    <property type="entry name" value="Acyl-CoA_Oxase/DH_mid-dom"/>
</dbReference>
<evidence type="ECO:0000259" key="23">
    <source>
        <dbReference type="Pfam" id="PF00441"/>
    </source>
</evidence>
<feature type="binding site" evidence="20">
    <location>
        <begin position="280"/>
        <end position="283"/>
    </location>
    <ligand>
        <name>substrate</name>
    </ligand>
</feature>
<dbReference type="PROSITE" id="PS00073">
    <property type="entry name" value="ACYL_COA_DH_2"/>
    <property type="match status" value="1"/>
</dbReference>
<gene>
    <name evidence="26" type="ORF">HCN44_003887</name>
</gene>
<dbReference type="FunFam" id="1.10.540.10:FF:000007">
    <property type="entry name" value="Isovaleryl-CoA dehydrogenase, mitochondrial"/>
    <property type="match status" value="1"/>
</dbReference>
<evidence type="ECO:0000256" key="15">
    <source>
        <dbReference type="ARBA" id="ARBA00047736"/>
    </source>
</evidence>
<evidence type="ECO:0000256" key="4">
    <source>
        <dbReference type="ARBA" id="ARBA00009347"/>
    </source>
</evidence>
<dbReference type="InterPro" id="IPR037069">
    <property type="entry name" value="AcylCoA_DH/ox_N_sf"/>
</dbReference>
<evidence type="ECO:0000256" key="20">
    <source>
        <dbReference type="PIRSR" id="PIRSR634183-2"/>
    </source>
</evidence>
<dbReference type="OrthoDB" id="9988775at2759"/>
<dbReference type="PROSITE" id="PS00072">
    <property type="entry name" value="ACYL_COA_DH_1"/>
    <property type="match status" value="1"/>
</dbReference>
<dbReference type="Gene3D" id="1.20.140.10">
    <property type="entry name" value="Butyryl-CoA Dehydrogenase, subunit A, domain 3"/>
    <property type="match status" value="1"/>
</dbReference>
<evidence type="ECO:0000256" key="16">
    <source>
        <dbReference type="ARBA" id="ARBA00048345"/>
    </source>
</evidence>
<evidence type="ECO:0000256" key="2">
    <source>
        <dbReference type="ARBA" id="ARBA00004173"/>
    </source>
</evidence>
<evidence type="ECO:0000256" key="22">
    <source>
        <dbReference type="RuleBase" id="RU362125"/>
    </source>
</evidence>
<evidence type="ECO:0000313" key="27">
    <source>
        <dbReference type="Proteomes" id="UP000639338"/>
    </source>
</evidence>
<evidence type="ECO:0000256" key="5">
    <source>
        <dbReference type="ARBA" id="ARBA00012044"/>
    </source>
</evidence>
<feature type="binding site" evidence="21">
    <location>
        <begin position="376"/>
        <end position="380"/>
    </location>
    <ligand>
        <name>FAD</name>
        <dbReference type="ChEBI" id="CHEBI:57692"/>
    </ligand>
</feature>
<comment type="pathway">
    <text evidence="3">Amino-acid degradation; L-leucine degradation; (S)-3-hydroxy-3-methylglutaryl-CoA from 3-isovaleryl-CoA: step 1/3.</text>
</comment>
<comment type="catalytic activity">
    <reaction evidence="17">
        <text>hexanoyl-CoA + oxidized [electron-transfer flavoprotein] + H(+) = (2E)-hexenoyl-CoA + reduced [electron-transfer flavoprotein]</text>
        <dbReference type="Rhea" id="RHEA:43464"/>
        <dbReference type="Rhea" id="RHEA-COMP:10685"/>
        <dbReference type="Rhea" id="RHEA-COMP:10686"/>
        <dbReference type="ChEBI" id="CHEBI:15378"/>
        <dbReference type="ChEBI" id="CHEBI:57692"/>
        <dbReference type="ChEBI" id="CHEBI:58307"/>
        <dbReference type="ChEBI" id="CHEBI:62077"/>
        <dbReference type="ChEBI" id="CHEBI:62620"/>
    </reaction>
</comment>
<dbReference type="Pfam" id="PF02771">
    <property type="entry name" value="Acyl-CoA_dh_N"/>
    <property type="match status" value="1"/>
</dbReference>
<evidence type="ECO:0000256" key="6">
    <source>
        <dbReference type="ARBA" id="ARBA00012046"/>
    </source>
</evidence>
<evidence type="ECO:0000256" key="18">
    <source>
        <dbReference type="ARBA" id="ARBA00052875"/>
    </source>
</evidence>
<evidence type="ECO:0000256" key="9">
    <source>
        <dbReference type="ARBA" id="ARBA00022827"/>
    </source>
</evidence>
<dbReference type="InterPro" id="IPR036250">
    <property type="entry name" value="AcylCo_DH-like_C"/>
</dbReference>
<dbReference type="PIRSF" id="PIRSF016578">
    <property type="entry name" value="HsaA"/>
    <property type="match status" value="1"/>
</dbReference>
<name>A0A835CVI5_APHGI</name>
<evidence type="ECO:0000256" key="10">
    <source>
        <dbReference type="ARBA" id="ARBA00022946"/>
    </source>
</evidence>
<evidence type="ECO:0000256" key="14">
    <source>
        <dbReference type="ARBA" id="ARBA00045583"/>
    </source>
</evidence>
<dbReference type="Gene3D" id="1.10.540.10">
    <property type="entry name" value="Acyl-CoA dehydrogenase/oxidase, N-terminal domain"/>
    <property type="match status" value="1"/>
</dbReference>
<evidence type="ECO:0000256" key="1">
    <source>
        <dbReference type="ARBA" id="ARBA00001974"/>
    </source>
</evidence>
<dbReference type="InterPro" id="IPR009075">
    <property type="entry name" value="AcylCo_DH/oxidase_C"/>
</dbReference>
<comment type="catalytic activity">
    <reaction evidence="18">
        <text>3-methylbutanoyl-CoA + oxidized [electron-transfer flavoprotein] + H(+) = 3-methylbut-2-enoyl-CoA + reduced [electron-transfer flavoprotein]</text>
        <dbReference type="Rhea" id="RHEA:12276"/>
        <dbReference type="Rhea" id="RHEA-COMP:10685"/>
        <dbReference type="Rhea" id="RHEA-COMP:10686"/>
        <dbReference type="ChEBI" id="CHEBI:15378"/>
        <dbReference type="ChEBI" id="CHEBI:57344"/>
        <dbReference type="ChEBI" id="CHEBI:57345"/>
        <dbReference type="ChEBI" id="CHEBI:57692"/>
        <dbReference type="ChEBI" id="CHEBI:58307"/>
        <dbReference type="EC" id="1.3.8.4"/>
    </reaction>
</comment>
<keyword evidence="12" id="KW-0496">Mitochondrion</keyword>
<dbReference type="GO" id="GO:0050660">
    <property type="term" value="F:flavin adenine dinucleotide binding"/>
    <property type="evidence" value="ECO:0007669"/>
    <property type="project" value="InterPro"/>
</dbReference>
<comment type="catalytic activity">
    <reaction evidence="15">
        <text>butanoyl-CoA + oxidized [electron-transfer flavoprotein] + H(+) = (2E)-butenoyl-CoA + reduced [electron-transfer flavoprotein]</text>
        <dbReference type="Rhea" id="RHEA:24004"/>
        <dbReference type="Rhea" id="RHEA-COMP:10685"/>
        <dbReference type="Rhea" id="RHEA-COMP:10686"/>
        <dbReference type="ChEBI" id="CHEBI:15378"/>
        <dbReference type="ChEBI" id="CHEBI:57332"/>
        <dbReference type="ChEBI" id="CHEBI:57371"/>
        <dbReference type="ChEBI" id="CHEBI:57692"/>
        <dbReference type="ChEBI" id="CHEBI:58307"/>
        <dbReference type="EC" id="1.3.8.1"/>
    </reaction>
</comment>
<dbReference type="InterPro" id="IPR006089">
    <property type="entry name" value="Acyl-CoA_DH_CS"/>
</dbReference>
<feature type="active site" description="Proton acceptor" evidence="19">
    <location>
        <position position="282"/>
    </location>
</feature>
<dbReference type="AlphaFoldDB" id="A0A835CVI5"/>
<dbReference type="SUPFAM" id="SSF47203">
    <property type="entry name" value="Acyl-CoA dehydrogenase C-terminal domain-like"/>
    <property type="match status" value="1"/>
</dbReference>
<feature type="binding site" evidence="20">
    <location>
        <begin position="403"/>
        <end position="404"/>
    </location>
    <ligand>
        <name>substrate</name>
    </ligand>
</feature>
<dbReference type="GO" id="GO:0005739">
    <property type="term" value="C:mitochondrion"/>
    <property type="evidence" value="ECO:0007669"/>
    <property type="project" value="UniProtKB-SubCell"/>
</dbReference>
<comment type="function">
    <text evidence="14">Catalyzes the conversion of isovaleryl-CoA/3-methylbutanoyl-CoA to 3-methylbut-2-enoyl-CoA as an intermediate step in the leucine (Leu) catabolic pathway. To a lesser extent, is also able to catalyze the oxidation of other saturated short-chain acyl-CoA thioesters as pentanoyl-CoA, hexenoyl-CoA and butenoyl-CoA.</text>
</comment>
<dbReference type="InterPro" id="IPR013786">
    <property type="entry name" value="AcylCoA_DH/ox_N"/>
</dbReference>
<dbReference type="EC" id="1.3.8.4" evidence="5"/>
<accession>A0A835CVI5</accession>
<dbReference type="GO" id="GO:0008470">
    <property type="term" value="F:3-methylbutanoyl-CoA dehydrogenase activity"/>
    <property type="evidence" value="ECO:0007669"/>
    <property type="project" value="UniProtKB-EC"/>
</dbReference>
<feature type="domain" description="Acyl-CoA oxidase/dehydrogenase middle" evidence="24">
    <location>
        <begin position="160"/>
        <end position="257"/>
    </location>
</feature>
<evidence type="ECO:0000256" key="3">
    <source>
        <dbReference type="ARBA" id="ARBA00004898"/>
    </source>
</evidence>
<comment type="subcellular location">
    <subcellularLocation>
        <location evidence="2">Mitochondrion</location>
    </subcellularLocation>
</comment>
<evidence type="ECO:0000256" key="8">
    <source>
        <dbReference type="ARBA" id="ARBA00022630"/>
    </source>
</evidence>
<dbReference type="CDD" id="cd01156">
    <property type="entry name" value="IVD"/>
    <property type="match status" value="1"/>
</dbReference>
<evidence type="ECO:0000313" key="26">
    <source>
        <dbReference type="EMBL" id="KAF7994415.1"/>
    </source>
</evidence>
<comment type="similarity">
    <text evidence="4 22">Belongs to the acyl-CoA dehydrogenase family.</text>
</comment>
<comment type="cofactor">
    <cofactor evidence="1 21 22">
        <name>FAD</name>
        <dbReference type="ChEBI" id="CHEBI:57692"/>
    </cofactor>
</comment>
<proteinExistence type="inferred from homology"/>
<dbReference type="Pfam" id="PF02770">
    <property type="entry name" value="Acyl-CoA_dh_M"/>
    <property type="match status" value="1"/>
</dbReference>
<dbReference type="PANTHER" id="PTHR43884:SF12">
    <property type="entry name" value="ISOVALERYL-COA DEHYDROGENASE, MITOCHONDRIAL-RELATED"/>
    <property type="match status" value="1"/>
</dbReference>
<evidence type="ECO:0000256" key="12">
    <source>
        <dbReference type="ARBA" id="ARBA00023128"/>
    </source>
</evidence>
<evidence type="ECO:0000256" key="7">
    <source>
        <dbReference type="ARBA" id="ARBA00018258"/>
    </source>
</evidence>
<evidence type="ECO:0000259" key="24">
    <source>
        <dbReference type="Pfam" id="PF02770"/>
    </source>
</evidence>
<evidence type="ECO:0000256" key="19">
    <source>
        <dbReference type="PIRSR" id="PIRSR634183-1"/>
    </source>
</evidence>
<evidence type="ECO:0000256" key="21">
    <source>
        <dbReference type="PIRSR" id="PIRSR634183-3"/>
    </source>
</evidence>
<dbReference type="Gene3D" id="2.40.110.10">
    <property type="entry name" value="Butyryl-CoA Dehydrogenase, subunit A, domain 2"/>
    <property type="match status" value="1"/>
</dbReference>
<dbReference type="UniPathway" id="UPA00363">
    <property type="reaction ID" value="UER00860"/>
</dbReference>
<dbReference type="InterPro" id="IPR009100">
    <property type="entry name" value="AcylCoA_DH/oxidase_NM_dom_sf"/>
</dbReference>
<sequence length="422" mass="46788">MMAGLYRNALNVSRFLKGKFVINNSRCLSKYYPIDENIYGLTDQQKELRSVVFNFAQKELAPRAQEIDKNNNFPDLRVFWKKLGDLGLLGITAKGAYGGSDGTYLDHVIVMEELSRACASIALSYGAHSNLCINQINRNGTEQQKLKYLPKLCSGEHIGALAMSESGSGSDVVSMKLKAQKINDYYILNGNKFWITNAPDADTLIVYAKTNFNVEKSQHGITAFIVEKQMEGFSVGKKLDKLGMRGSNTAELIFQDCKIPEKNVLGQVDKGIYVLFSGLDLERLVLAAGPLGILQACCDVSFEYAHTRKQFNKKIAEFQFIQGKIADMYTSLSASRSYLYSVARSCDTGHINRKDCAAVILFLAENATKAALESIQILGGNGFINDYPTGRLLRDAKLYEIGAGTSEIRRLVISRSITDEYS</sequence>
<evidence type="ECO:0000256" key="11">
    <source>
        <dbReference type="ARBA" id="ARBA00023002"/>
    </source>
</evidence>
<evidence type="ECO:0000259" key="25">
    <source>
        <dbReference type="Pfam" id="PF02771"/>
    </source>
</evidence>